<proteinExistence type="predicted"/>
<dbReference type="PROSITE" id="PS50005">
    <property type="entry name" value="TPR"/>
    <property type="match status" value="4"/>
</dbReference>
<dbReference type="InterPro" id="IPR024983">
    <property type="entry name" value="CHAT_dom"/>
</dbReference>
<feature type="repeat" description="TPR" evidence="1">
    <location>
        <begin position="231"/>
        <end position="264"/>
    </location>
</feature>
<dbReference type="STRING" id="264201.pc0058"/>
<reference evidence="3 4" key="1">
    <citation type="journal article" date="2004" name="Science">
        <title>Illuminating the evolutionary history of chlamydiae.</title>
        <authorList>
            <person name="Horn M."/>
            <person name="Collingro A."/>
            <person name="Schmitz-Esser S."/>
            <person name="Beier C.L."/>
            <person name="Purkhold U."/>
            <person name="Fartmann B."/>
            <person name="Brandt P."/>
            <person name="Nyakatura G.J."/>
            <person name="Droege M."/>
            <person name="Frishman D."/>
            <person name="Rattei T."/>
            <person name="Mewes H."/>
            <person name="Wagner M."/>
        </authorList>
    </citation>
    <scope>NUCLEOTIDE SEQUENCE [LARGE SCALE GENOMIC DNA]</scope>
    <source>
        <strain evidence="3 4">UWE25</strain>
    </source>
</reference>
<protein>
    <recommendedName>
        <fullName evidence="2">CHAT domain-containing protein</fullName>
    </recommendedName>
</protein>
<name>Q6MF67_PARUW</name>
<dbReference type="SUPFAM" id="SSF48452">
    <property type="entry name" value="TPR-like"/>
    <property type="match status" value="1"/>
</dbReference>
<dbReference type="AlphaFoldDB" id="Q6MF67"/>
<feature type="domain" description="CHAT" evidence="2">
    <location>
        <begin position="730"/>
        <end position="1010"/>
    </location>
</feature>
<accession>Q6MF67</accession>
<sequence length="1013" mass="114172">MHVESVKFSTPYYLHYPHLSTIPVLDHVKGLIEAYKTKSNLAEDIFVNAKLLLKKVIQLEDIGVKRECFCRLLKLGIEEVQNLIEQELAPLLNLETILYDIQHNQAQQLIELEEIVSETIEAKLTSSQLNFLVPVCEIYQSILEHLWLLPYFEFGNCCSHLLIQNKEVILGHMDRWKGSLDQLAGEEKIEPSIPENLEKAILRIFEPLPAAIAKEIDMQKSVIKKSEGIPLTLLEIIADVYLSIDDNDEAISCYQTALNLTEDQSAQAWIYMGIGRAHANAQQHQLAEEDYKKALSFCPQVDVLLAIKIHGNLAALFNNFGPYEKAIFHAKEALELTKHPSVQKNELDAFDSKFGVAVLLGNIYGTFRDYDREIDYQTQALKMAKKSDLFSNSLGTAYSNLGRAYCHKKNFPKGIKCYNKALKLTEESLAQANILLSLGNASFNSGEFEEAIRNYKKVDKIGNQDTKKASFLGLGLCYQALENEDQAIQCIEKSICLSKKTKDRRSEAIGYHNLGIVYKESNPGLAEEKYRRSIAIYTLLHQELKNHHQWQITFFEEQALPLLNLESLLLKQGKTEEALQITDFRRSRALVSALTLKFQKDDALSSFGLTAQEMQALAQKLNTCFIIYSFPFESTDSITVWVVPPQGEIICQQLPLGILAEEVEEAPYIFKTFPPIFEPTVAKRRPFLPPKKTRSLTTHSLLENLTRGKSGDQSNATDLQQTFKERLALCYETLIAPLESYFPKDPQQVITIIPDGFLAQIPFAAFLDKEGTYLIEKHPISIVPSVGILKLLDKIPKDFPKNSLVIGNPKTPYPKDTIPFAEKEAQAIVSPLLKTFPEKILLQEKATVQSVLEGMRDARWIHLACHGLTGTKPEEKLDPHSVFEGLFKLAPDESHSRGYLHAQEIASLTLRTELVFMSTCFSGRGKLHGEGSVGPVWSFLAAGALSTVATYCELQDSDLTLQMVDTFYRHLLGIGVEKLNKAQALQKALKMAIEQKREKPHLWGAFFLSGLHE</sequence>
<evidence type="ECO:0000313" key="4">
    <source>
        <dbReference type="Proteomes" id="UP000000529"/>
    </source>
</evidence>
<keyword evidence="1" id="KW-0802">TPR repeat</keyword>
<dbReference type="InterPro" id="IPR011990">
    <property type="entry name" value="TPR-like_helical_dom_sf"/>
</dbReference>
<dbReference type="Pfam" id="PF12770">
    <property type="entry name" value="CHAT"/>
    <property type="match status" value="1"/>
</dbReference>
<feature type="repeat" description="TPR" evidence="1">
    <location>
        <begin position="268"/>
        <end position="301"/>
    </location>
</feature>
<feature type="repeat" description="TPR" evidence="1">
    <location>
        <begin position="432"/>
        <end position="465"/>
    </location>
</feature>
<feature type="repeat" description="TPR" evidence="1">
    <location>
        <begin position="395"/>
        <end position="428"/>
    </location>
</feature>
<dbReference type="Proteomes" id="UP000000529">
    <property type="component" value="Chromosome"/>
</dbReference>
<dbReference type="RefSeq" id="WP_011174608.1">
    <property type="nucleotide sequence ID" value="NC_005861.2"/>
</dbReference>
<dbReference type="SMART" id="SM00028">
    <property type="entry name" value="TPR"/>
    <property type="match status" value="7"/>
</dbReference>
<dbReference type="Gene3D" id="1.25.40.10">
    <property type="entry name" value="Tetratricopeptide repeat domain"/>
    <property type="match status" value="3"/>
</dbReference>
<dbReference type="eggNOG" id="COG0457">
    <property type="taxonomic scope" value="Bacteria"/>
</dbReference>
<dbReference type="InterPro" id="IPR019734">
    <property type="entry name" value="TPR_rpt"/>
</dbReference>
<dbReference type="PANTHER" id="PTHR10098">
    <property type="entry name" value="RAPSYN-RELATED"/>
    <property type="match status" value="1"/>
</dbReference>
<dbReference type="KEGG" id="pcu:PC_RS00285"/>
<dbReference type="EMBL" id="BX908798">
    <property type="protein sequence ID" value="CAF22782.1"/>
    <property type="molecule type" value="Genomic_DNA"/>
</dbReference>
<evidence type="ECO:0000259" key="2">
    <source>
        <dbReference type="Pfam" id="PF12770"/>
    </source>
</evidence>
<dbReference type="OrthoDB" id="443153at2"/>
<dbReference type="PANTHER" id="PTHR10098:SF108">
    <property type="entry name" value="TETRATRICOPEPTIDE REPEAT PROTEIN 28"/>
    <property type="match status" value="1"/>
</dbReference>
<dbReference type="SUPFAM" id="SSF81901">
    <property type="entry name" value="HCP-like"/>
    <property type="match status" value="1"/>
</dbReference>
<keyword evidence="4" id="KW-1185">Reference proteome</keyword>
<dbReference type="Pfam" id="PF13424">
    <property type="entry name" value="TPR_12"/>
    <property type="match status" value="3"/>
</dbReference>
<gene>
    <name evidence="3" type="ORF">PC_RS00285</name>
</gene>
<evidence type="ECO:0000313" key="3">
    <source>
        <dbReference type="EMBL" id="CAF22782.1"/>
    </source>
</evidence>
<dbReference type="eggNOG" id="COG4995">
    <property type="taxonomic scope" value="Bacteria"/>
</dbReference>
<dbReference type="HOGENOM" id="CLU_305403_0_0_0"/>
<organism evidence="3 4">
    <name type="scientific">Protochlamydia amoebophila (strain UWE25)</name>
    <dbReference type="NCBI Taxonomy" id="264201"/>
    <lineage>
        <taxon>Bacteria</taxon>
        <taxon>Pseudomonadati</taxon>
        <taxon>Chlamydiota</taxon>
        <taxon>Chlamydiia</taxon>
        <taxon>Parachlamydiales</taxon>
        <taxon>Parachlamydiaceae</taxon>
        <taxon>Candidatus Protochlamydia</taxon>
    </lineage>
</organism>
<evidence type="ECO:0000256" key="1">
    <source>
        <dbReference type="PROSITE-ProRule" id="PRU00339"/>
    </source>
</evidence>